<gene>
    <name evidence="2" type="ORF">GSLYS_00005801001</name>
</gene>
<feature type="region of interest" description="Disordered" evidence="1">
    <location>
        <begin position="220"/>
        <end position="306"/>
    </location>
</feature>
<feature type="compositionally biased region" description="Low complexity" evidence="1">
    <location>
        <begin position="464"/>
        <end position="481"/>
    </location>
</feature>
<feature type="region of interest" description="Disordered" evidence="1">
    <location>
        <begin position="1"/>
        <end position="29"/>
    </location>
</feature>
<evidence type="ECO:0000313" key="3">
    <source>
        <dbReference type="Proteomes" id="UP001497497"/>
    </source>
</evidence>
<feature type="compositionally biased region" description="Basic residues" evidence="1">
    <location>
        <begin position="265"/>
        <end position="277"/>
    </location>
</feature>
<feature type="compositionally biased region" description="Polar residues" evidence="1">
    <location>
        <begin position="366"/>
        <end position="377"/>
    </location>
</feature>
<feature type="region of interest" description="Disordered" evidence="1">
    <location>
        <begin position="461"/>
        <end position="481"/>
    </location>
</feature>
<protein>
    <submittedName>
        <fullName evidence="2">Uncharacterized protein</fullName>
    </submittedName>
</protein>
<feature type="region of interest" description="Disordered" evidence="1">
    <location>
        <begin position="357"/>
        <end position="401"/>
    </location>
</feature>
<feature type="compositionally biased region" description="Basic and acidic residues" evidence="1">
    <location>
        <begin position="10"/>
        <end position="20"/>
    </location>
</feature>
<organism evidence="2 3">
    <name type="scientific">Lymnaea stagnalis</name>
    <name type="common">Great pond snail</name>
    <name type="synonym">Helix stagnalis</name>
    <dbReference type="NCBI Taxonomy" id="6523"/>
    <lineage>
        <taxon>Eukaryota</taxon>
        <taxon>Metazoa</taxon>
        <taxon>Spiralia</taxon>
        <taxon>Lophotrochozoa</taxon>
        <taxon>Mollusca</taxon>
        <taxon>Gastropoda</taxon>
        <taxon>Heterobranchia</taxon>
        <taxon>Euthyneura</taxon>
        <taxon>Panpulmonata</taxon>
        <taxon>Hygrophila</taxon>
        <taxon>Lymnaeoidea</taxon>
        <taxon>Lymnaeidae</taxon>
        <taxon>Lymnaea</taxon>
    </lineage>
</organism>
<dbReference type="SUPFAM" id="SSF48403">
    <property type="entry name" value="Ankyrin repeat"/>
    <property type="match status" value="1"/>
</dbReference>
<dbReference type="InterPro" id="IPR036770">
    <property type="entry name" value="Ankyrin_rpt-contain_sf"/>
</dbReference>
<accession>A0AAV2HCW9</accession>
<evidence type="ECO:0000313" key="2">
    <source>
        <dbReference type="EMBL" id="CAL1531706.1"/>
    </source>
</evidence>
<sequence>MTIMMSLSDVHGERVDERDPGLNAGFDLDCGADLDEREETRHRRKTVVEAVHRDDHDLPKVTLETATPTPLAQFVAREDNNEEEDIDSEEDEMDEGVEEETAMTQEEKTEMYEAVKSGDIDWLEDCLDKPNSDINMIWYKENLLMAAIRNGQQEMAEFLLDNGVDHTFTATVVGLRLTPKGKMLDRYELSCRQMAYDRNMLGIVEIIDIMQGQLFSFIQPTQRTPRYRRPKPPTPSDSEDSGSDGADISSNASISVDEDVDSNIGRRKHKKMKKKKEAKQGSTVKMDGKDSVDLTPHAMGPDGDSVNITSIKCDAEKAEPVKDSIKTELQSDSVQVSIKTMFQSGRKKVKDPFEYFNGLEPGKGLSQDTDSVTSKCRSQPDAHKTQTRQKPRPGSSTESAARLSVVRHLYRRFPSSHRSSLSQEEPLRWRKVSTVGSYIRESRNWHAERFPAVESTDIIEIKPSRPSSAQSQSAFSSRPSSAQSQSALSSVQSSCFLPKSILIKSRTSSLTSEKNLTFAREVPEIQDIATGSARCLEPVTVFKRKLEPNFVNSYRALDFCNIPHLKAHQTSVASSLMPGSRSNKIVNELSTEKQQIHS</sequence>
<keyword evidence="3" id="KW-1185">Reference proteome</keyword>
<name>A0AAV2HCW9_LYMST</name>
<dbReference type="Proteomes" id="UP001497497">
    <property type="component" value="Unassembled WGS sequence"/>
</dbReference>
<proteinExistence type="predicted"/>
<dbReference type="AlphaFoldDB" id="A0AAV2HCW9"/>
<reference evidence="2 3" key="1">
    <citation type="submission" date="2024-04" db="EMBL/GenBank/DDBJ databases">
        <authorList>
            <consortium name="Genoscope - CEA"/>
            <person name="William W."/>
        </authorList>
    </citation>
    <scope>NUCLEOTIDE SEQUENCE [LARGE SCALE GENOMIC DNA]</scope>
</reference>
<comment type="caution">
    <text evidence="2">The sequence shown here is derived from an EMBL/GenBank/DDBJ whole genome shotgun (WGS) entry which is preliminary data.</text>
</comment>
<dbReference type="EMBL" id="CAXITT010000095">
    <property type="protein sequence ID" value="CAL1531706.1"/>
    <property type="molecule type" value="Genomic_DNA"/>
</dbReference>
<dbReference type="Gene3D" id="1.25.40.20">
    <property type="entry name" value="Ankyrin repeat-containing domain"/>
    <property type="match status" value="1"/>
</dbReference>
<feature type="compositionally biased region" description="Low complexity" evidence="1">
    <location>
        <begin position="243"/>
        <end position="255"/>
    </location>
</feature>
<evidence type="ECO:0000256" key="1">
    <source>
        <dbReference type="SAM" id="MobiDB-lite"/>
    </source>
</evidence>